<protein>
    <submittedName>
        <fullName evidence="1">Uncharacterized protein</fullName>
    </submittedName>
</protein>
<sequence length="579" mass="66669">MPVLSLGEVACLATVLGPLSHLALWTRLDIDSESHKLLVLANLIVLLSPFALYARGLSWFEAISYSFISQICYAASLFASIGAYRAFFHPLRTYPGPFWARVSVFWKVKQFTKSDFQAFEVIDSLHREYGSVVRIGPRQLSIKEPSAPAIIYGTGTECRRLKHLENLRKNLQSLSDPHEHKARRTVWEHGLRAQACQSYLPQINEITNRLCERLASHDGQQVFVNDLCHWYTFDVMGRLGFGRSYGQLETGKAHPAIEKVQNFLKAGVIAIQFIWVINFLHLFPSLEDPMEDLRLWSEQLLEERARNRRSQEKEDEERDLMSYVYQSRNQVDSKWPMTEKDIQEDAVTLQIAGSDTSYSVLVNSCHFLANYPRLQTILRAEILQTFSESHDNGVAPIWSKLASTQYCPYLDAFVNEILRMFPPVPQGTWRQTPLDHPIELEGYVIPPNTIVSCPIWSMHYDERCFRQPDSFIPERWLDRAHPDSQADLLVDKRAYMPFLLGGMNCAGKYLAIMEIKVCLAKILKQFEITFPKTQSISGISEIQAQRTRDENLRKRTKDYLTMWAGEVEVCFRLRSTTKS</sequence>
<dbReference type="Proteomes" id="UP001172386">
    <property type="component" value="Unassembled WGS sequence"/>
</dbReference>
<accession>A0ACC3A651</accession>
<evidence type="ECO:0000313" key="1">
    <source>
        <dbReference type="EMBL" id="KAJ9655988.1"/>
    </source>
</evidence>
<comment type="caution">
    <text evidence="1">The sequence shown here is derived from an EMBL/GenBank/DDBJ whole genome shotgun (WGS) entry which is preliminary data.</text>
</comment>
<organism evidence="1 2">
    <name type="scientific">Neophaeococcomyces mojaviensis</name>
    <dbReference type="NCBI Taxonomy" id="3383035"/>
    <lineage>
        <taxon>Eukaryota</taxon>
        <taxon>Fungi</taxon>
        <taxon>Dikarya</taxon>
        <taxon>Ascomycota</taxon>
        <taxon>Pezizomycotina</taxon>
        <taxon>Eurotiomycetes</taxon>
        <taxon>Chaetothyriomycetidae</taxon>
        <taxon>Chaetothyriales</taxon>
        <taxon>Chaetothyriales incertae sedis</taxon>
        <taxon>Neophaeococcomyces</taxon>
    </lineage>
</organism>
<name>A0ACC3A651_9EURO</name>
<reference evidence="1" key="1">
    <citation type="submission" date="2022-10" db="EMBL/GenBank/DDBJ databases">
        <title>Culturing micro-colonial fungi from biological soil crusts in the Mojave desert and describing Neophaeococcomyces mojavensis, and introducing the new genera and species Taxawa tesnikishii.</title>
        <authorList>
            <person name="Kurbessoian T."/>
            <person name="Stajich J.E."/>
        </authorList>
    </citation>
    <scope>NUCLEOTIDE SEQUENCE</scope>
    <source>
        <strain evidence="1">JES_112</strain>
    </source>
</reference>
<keyword evidence="2" id="KW-1185">Reference proteome</keyword>
<evidence type="ECO:0000313" key="2">
    <source>
        <dbReference type="Proteomes" id="UP001172386"/>
    </source>
</evidence>
<gene>
    <name evidence="1" type="ORF">H2198_005241</name>
</gene>
<dbReference type="EMBL" id="JAPDRQ010000085">
    <property type="protein sequence ID" value="KAJ9655988.1"/>
    <property type="molecule type" value="Genomic_DNA"/>
</dbReference>
<proteinExistence type="predicted"/>